<accession>A0A7J7JQ79</accession>
<dbReference type="AlphaFoldDB" id="A0A7J7JQ79"/>
<protein>
    <submittedName>
        <fullName evidence="2">Uncharacterized protein</fullName>
    </submittedName>
</protein>
<keyword evidence="3" id="KW-1185">Reference proteome</keyword>
<gene>
    <name evidence="2" type="ORF">EB796_014107</name>
</gene>
<name>A0A7J7JQ79_BUGNE</name>
<organism evidence="2 3">
    <name type="scientific">Bugula neritina</name>
    <name type="common">Brown bryozoan</name>
    <name type="synonym">Sertularia neritina</name>
    <dbReference type="NCBI Taxonomy" id="10212"/>
    <lineage>
        <taxon>Eukaryota</taxon>
        <taxon>Metazoa</taxon>
        <taxon>Spiralia</taxon>
        <taxon>Lophotrochozoa</taxon>
        <taxon>Bryozoa</taxon>
        <taxon>Gymnolaemata</taxon>
        <taxon>Cheilostomatida</taxon>
        <taxon>Flustrina</taxon>
        <taxon>Buguloidea</taxon>
        <taxon>Bugulidae</taxon>
        <taxon>Bugula</taxon>
    </lineage>
</organism>
<dbReference type="EMBL" id="VXIV02002067">
    <property type="protein sequence ID" value="KAF6027586.1"/>
    <property type="molecule type" value="Genomic_DNA"/>
</dbReference>
<evidence type="ECO:0000256" key="1">
    <source>
        <dbReference type="SAM" id="MobiDB-lite"/>
    </source>
</evidence>
<evidence type="ECO:0000313" key="2">
    <source>
        <dbReference type="EMBL" id="KAF6027586.1"/>
    </source>
</evidence>
<feature type="region of interest" description="Disordered" evidence="1">
    <location>
        <begin position="1"/>
        <end position="22"/>
    </location>
</feature>
<dbReference type="Proteomes" id="UP000593567">
    <property type="component" value="Unassembled WGS sequence"/>
</dbReference>
<proteinExistence type="predicted"/>
<feature type="compositionally biased region" description="Polar residues" evidence="1">
    <location>
        <begin position="1"/>
        <end position="14"/>
    </location>
</feature>
<sequence length="104" mass="10121">MLPTLDSVSPTDGESGSTSVLGSSTISTLSLLAGSASCWATVSCALTASVSPSPGVTGAERGATGVGVIRSTTTELLVISTVVSCRALTSTEDFVSPSAAHSGT</sequence>
<comment type="caution">
    <text evidence="2">The sequence shown here is derived from an EMBL/GenBank/DDBJ whole genome shotgun (WGS) entry which is preliminary data.</text>
</comment>
<evidence type="ECO:0000313" key="3">
    <source>
        <dbReference type="Proteomes" id="UP000593567"/>
    </source>
</evidence>
<reference evidence="2" key="1">
    <citation type="submission" date="2020-06" db="EMBL/GenBank/DDBJ databases">
        <title>Draft genome of Bugula neritina, a colonial animal packing powerful symbionts and potential medicines.</title>
        <authorList>
            <person name="Rayko M."/>
        </authorList>
    </citation>
    <scope>NUCLEOTIDE SEQUENCE [LARGE SCALE GENOMIC DNA]</scope>
    <source>
        <strain evidence="2">Kwan_BN1</strain>
    </source>
</reference>